<evidence type="ECO:0000256" key="5">
    <source>
        <dbReference type="SAM" id="MobiDB-lite"/>
    </source>
</evidence>
<dbReference type="SUPFAM" id="SSF54236">
    <property type="entry name" value="Ubiquitin-like"/>
    <property type="match status" value="1"/>
</dbReference>
<dbReference type="HOGENOM" id="CLU_405406_0_0_1"/>
<feature type="compositionally biased region" description="Basic and acidic residues" evidence="5">
    <location>
        <begin position="668"/>
        <end position="678"/>
    </location>
</feature>
<dbReference type="Gene3D" id="3.10.20.90">
    <property type="entry name" value="Phosphatidylinositol 3-kinase Catalytic Subunit, Chain A, domain 1"/>
    <property type="match status" value="1"/>
</dbReference>
<dbReference type="Ensembl" id="ENSCINT00000030529.1">
    <property type="protein sequence ID" value="ENSCINP00000031706.1"/>
    <property type="gene ID" value="ENSCING00000018843.1"/>
</dbReference>
<feature type="region of interest" description="Disordered" evidence="5">
    <location>
        <begin position="585"/>
        <end position="678"/>
    </location>
</feature>
<protein>
    <submittedName>
        <fullName evidence="8">Regulator of G-protein signaling 12</fullName>
    </submittedName>
</protein>
<evidence type="ECO:0000313" key="9">
    <source>
        <dbReference type="Proteomes" id="UP000008144"/>
    </source>
</evidence>
<dbReference type="InterPro" id="IPR024066">
    <property type="entry name" value="RGS_subdom1/3"/>
</dbReference>
<feature type="region of interest" description="Disordered" evidence="5">
    <location>
        <begin position="204"/>
        <end position="281"/>
    </location>
</feature>
<evidence type="ECO:0000256" key="3">
    <source>
        <dbReference type="ARBA" id="ARBA00022490"/>
    </source>
</evidence>
<feature type="compositionally biased region" description="Pro residues" evidence="5">
    <location>
        <begin position="592"/>
        <end position="609"/>
    </location>
</feature>
<feature type="domain" description="RGS" evidence="6">
    <location>
        <begin position="64"/>
        <end position="183"/>
    </location>
</feature>
<dbReference type="GO" id="GO:0005737">
    <property type="term" value="C:cytoplasm"/>
    <property type="evidence" value="ECO:0000318"/>
    <property type="project" value="GO_Central"/>
</dbReference>
<organism evidence="8 9">
    <name type="scientific">Ciona intestinalis</name>
    <name type="common">Transparent sea squirt</name>
    <name type="synonym">Ascidia intestinalis</name>
    <dbReference type="NCBI Taxonomy" id="7719"/>
    <lineage>
        <taxon>Eukaryota</taxon>
        <taxon>Metazoa</taxon>
        <taxon>Chordata</taxon>
        <taxon>Tunicata</taxon>
        <taxon>Ascidiacea</taxon>
        <taxon>Phlebobranchia</taxon>
        <taxon>Cionidae</taxon>
        <taxon>Ciona</taxon>
    </lineage>
</organism>
<dbReference type="Proteomes" id="UP000008144">
    <property type="component" value="Unassembled WGS sequence"/>
</dbReference>
<evidence type="ECO:0000256" key="4">
    <source>
        <dbReference type="ARBA" id="ARBA00022737"/>
    </source>
</evidence>
<reference evidence="8" key="2">
    <citation type="submission" date="2025-08" db="UniProtKB">
        <authorList>
            <consortium name="Ensembl"/>
        </authorList>
    </citation>
    <scope>IDENTIFICATION</scope>
</reference>
<evidence type="ECO:0000313" key="8">
    <source>
        <dbReference type="Ensembl" id="ENSCINP00000031706.1"/>
    </source>
</evidence>
<dbReference type="GO" id="GO:0007165">
    <property type="term" value="P:signal transduction"/>
    <property type="evidence" value="ECO:0007669"/>
    <property type="project" value="InterPro"/>
</dbReference>
<dbReference type="CDD" id="cd08706">
    <property type="entry name" value="RGS_R12-like"/>
    <property type="match status" value="1"/>
</dbReference>
<evidence type="ECO:0000256" key="2">
    <source>
        <dbReference type="ARBA" id="ARBA00022468"/>
    </source>
</evidence>
<dbReference type="PROSITE" id="PS50877">
    <property type="entry name" value="GOLOCO"/>
    <property type="match status" value="1"/>
</dbReference>
<dbReference type="InParanoid" id="H2XPX2"/>
<evidence type="ECO:0000256" key="1">
    <source>
        <dbReference type="ARBA" id="ARBA00004496"/>
    </source>
</evidence>
<dbReference type="PANTHER" id="PTHR45945:SF3">
    <property type="entry name" value="REGULATOR OF G-PROTEIN SIGNALING LOCO"/>
    <property type="match status" value="1"/>
</dbReference>
<dbReference type="InterPro" id="IPR036305">
    <property type="entry name" value="RGS_sf"/>
</dbReference>
<dbReference type="InterPro" id="IPR003109">
    <property type="entry name" value="GoLoco_motif"/>
</dbReference>
<evidence type="ECO:0000259" key="6">
    <source>
        <dbReference type="PROSITE" id="PS50132"/>
    </source>
</evidence>
<dbReference type="Pfam" id="PF02196">
    <property type="entry name" value="RBD"/>
    <property type="match status" value="1"/>
</dbReference>
<dbReference type="GO" id="GO:0005096">
    <property type="term" value="F:GTPase activator activity"/>
    <property type="evidence" value="ECO:0000318"/>
    <property type="project" value="GO_Central"/>
</dbReference>
<dbReference type="InterPro" id="IPR029071">
    <property type="entry name" value="Ubiquitin-like_domsf"/>
</dbReference>
<feature type="domain" description="RBD" evidence="7">
    <location>
        <begin position="384"/>
        <end position="454"/>
    </location>
</feature>
<dbReference type="InterPro" id="IPR003116">
    <property type="entry name" value="RBD_dom"/>
</dbReference>
<dbReference type="PROSITE" id="PS50132">
    <property type="entry name" value="RGS"/>
    <property type="match status" value="1"/>
</dbReference>
<dbReference type="GeneTree" id="ENSGT00940000161426"/>
<accession>H2XPX2</accession>
<dbReference type="STRING" id="7719.ENSCINP00000031706"/>
<dbReference type="SUPFAM" id="SSF48097">
    <property type="entry name" value="Regulator of G-protein signaling, RGS"/>
    <property type="match status" value="1"/>
</dbReference>
<dbReference type="InterPro" id="IPR046995">
    <property type="entry name" value="RGS10/12/14-like"/>
</dbReference>
<comment type="subcellular location">
    <subcellularLocation>
        <location evidence="1">Cytoplasm</location>
    </subcellularLocation>
</comment>
<keyword evidence="2" id="KW-0343">GTPase activation</keyword>
<dbReference type="Gene3D" id="1.10.167.10">
    <property type="entry name" value="Regulator of G-protein Signalling 4, domain 2"/>
    <property type="match status" value="1"/>
</dbReference>
<dbReference type="Gene3D" id="1.10.196.10">
    <property type="match status" value="1"/>
</dbReference>
<keyword evidence="4" id="KW-0677">Repeat</keyword>
<dbReference type="GO" id="GO:0005634">
    <property type="term" value="C:nucleus"/>
    <property type="evidence" value="ECO:0000318"/>
    <property type="project" value="GO_Central"/>
</dbReference>
<dbReference type="PRINTS" id="PR01301">
    <property type="entry name" value="RGSPROTEIN"/>
</dbReference>
<dbReference type="SMART" id="SM00315">
    <property type="entry name" value="RGS"/>
    <property type="match status" value="1"/>
</dbReference>
<sequence>MPDEDGLSGASSVESLASNASLPSCMNGAVGGNFDHGYQRSSLRASQSSEAVEAAGRISHWAVSFERLLEDPLGVIYFKEFLRKEFSEENILFWEASDKLRRTPSCDSASLRQQIQDIYDRFLSPTAVMPVNIDSHGQQLAEEALTIEPHPDIFINQQNQVYTLMKLDSYSRFLKSTLYRQCMVAEMEGRTLPLDVGEDGGSDVASFDGSSLSRPASRSLDAGTLRRKGDMVKRNKSSRKGLFGFKNRSKTLTNRSSSNASSLSRGGSSRESSGSEGHSNLLQLTRSGSLPLHSITPDFPDSSRVCHVTLWDGSTTVLYAKKPGSTTIEEVIGNMSERRGVRLRALDVFLVEDGDDGRKRRPMMLDLDVSVLAGQSIVLERRSLFRLDMPPVQRSVGVKARPTKPIDEVLRPVLQKYNLHLEDMEARNSADNVGLNLKNPVSTLDGMRIVVDNKKGELGKEKVTRNQPQKSYKSTIPDKQETEELISLMSSLQSSTMHDQRGLISKAHLELPEFLKLKPTPPSDEKNVNANNNVMSSMTSSGVTSSTEPSPYAVSYISDINTQHRSKPVKQEKGYVELNARPKLMSTFKPSNPAPPPNMGSKPPIPPHPQFLSRGSTPSPVDDLNDTTIVEDPDQVNFDPELTLLPSPTHKRELQTPDYTPPPPVGFRNEKDESTIMV</sequence>
<dbReference type="GO" id="GO:0005886">
    <property type="term" value="C:plasma membrane"/>
    <property type="evidence" value="ECO:0000318"/>
    <property type="project" value="GO_Central"/>
</dbReference>
<keyword evidence="9" id="KW-1185">Reference proteome</keyword>
<name>H2XPX2_CIOIN</name>
<dbReference type="GO" id="GO:0008277">
    <property type="term" value="P:regulation of G protein-coupled receptor signaling pathway"/>
    <property type="evidence" value="ECO:0000318"/>
    <property type="project" value="GO_Central"/>
</dbReference>
<dbReference type="InterPro" id="IPR044926">
    <property type="entry name" value="RGS_subdomain_2"/>
</dbReference>
<gene>
    <name evidence="8" type="primary">LOC100184068</name>
</gene>
<dbReference type="PROSITE" id="PS50898">
    <property type="entry name" value="RBD"/>
    <property type="match status" value="1"/>
</dbReference>
<dbReference type="SMART" id="SM00455">
    <property type="entry name" value="RBD"/>
    <property type="match status" value="2"/>
</dbReference>
<dbReference type="PANTHER" id="PTHR45945">
    <property type="entry name" value="REGULATOR OF G-PROTEIN SIGNALING LOCO"/>
    <property type="match status" value="1"/>
</dbReference>
<dbReference type="AlphaFoldDB" id="H2XPX2"/>
<evidence type="ECO:0000259" key="7">
    <source>
        <dbReference type="PROSITE" id="PS50898"/>
    </source>
</evidence>
<dbReference type="FunCoup" id="H2XPX2">
    <property type="interactions" value="12"/>
</dbReference>
<keyword evidence="3" id="KW-0963">Cytoplasm</keyword>
<feature type="compositionally biased region" description="Low complexity" evidence="5">
    <location>
        <begin position="254"/>
        <end position="280"/>
    </location>
</feature>
<dbReference type="InterPro" id="IPR016137">
    <property type="entry name" value="RGS"/>
</dbReference>
<proteinExistence type="predicted"/>
<reference evidence="8" key="3">
    <citation type="submission" date="2025-09" db="UniProtKB">
        <authorList>
            <consortium name="Ensembl"/>
        </authorList>
    </citation>
    <scope>IDENTIFICATION</scope>
</reference>
<feature type="compositionally biased region" description="Acidic residues" evidence="5">
    <location>
        <begin position="623"/>
        <end position="634"/>
    </location>
</feature>
<dbReference type="Pfam" id="PF00615">
    <property type="entry name" value="RGS"/>
    <property type="match status" value="1"/>
</dbReference>
<reference evidence="9" key="1">
    <citation type="journal article" date="2002" name="Science">
        <title>The draft genome of Ciona intestinalis: insights into chordate and vertebrate origins.</title>
        <authorList>
            <person name="Dehal P."/>
            <person name="Satou Y."/>
            <person name="Campbell R.K."/>
            <person name="Chapman J."/>
            <person name="Degnan B."/>
            <person name="De Tomaso A."/>
            <person name="Davidson B."/>
            <person name="Di Gregorio A."/>
            <person name="Gelpke M."/>
            <person name="Goodstein D.M."/>
            <person name="Harafuji N."/>
            <person name="Hastings K.E."/>
            <person name="Ho I."/>
            <person name="Hotta K."/>
            <person name="Huang W."/>
            <person name="Kawashima T."/>
            <person name="Lemaire P."/>
            <person name="Martinez D."/>
            <person name="Meinertzhagen I.A."/>
            <person name="Necula S."/>
            <person name="Nonaka M."/>
            <person name="Putnam N."/>
            <person name="Rash S."/>
            <person name="Saiga H."/>
            <person name="Satake M."/>
            <person name="Terry A."/>
            <person name="Yamada L."/>
            <person name="Wang H.G."/>
            <person name="Awazu S."/>
            <person name="Azumi K."/>
            <person name="Boore J."/>
            <person name="Branno M."/>
            <person name="Chin-Bow S."/>
            <person name="DeSantis R."/>
            <person name="Doyle S."/>
            <person name="Francino P."/>
            <person name="Keys D.N."/>
            <person name="Haga S."/>
            <person name="Hayashi H."/>
            <person name="Hino K."/>
            <person name="Imai K.S."/>
            <person name="Inaba K."/>
            <person name="Kano S."/>
            <person name="Kobayashi K."/>
            <person name="Kobayashi M."/>
            <person name="Lee B.I."/>
            <person name="Makabe K.W."/>
            <person name="Manohar C."/>
            <person name="Matassi G."/>
            <person name="Medina M."/>
            <person name="Mochizuki Y."/>
            <person name="Mount S."/>
            <person name="Morishita T."/>
            <person name="Miura S."/>
            <person name="Nakayama A."/>
            <person name="Nishizaka S."/>
            <person name="Nomoto H."/>
            <person name="Ohta F."/>
            <person name="Oishi K."/>
            <person name="Rigoutsos I."/>
            <person name="Sano M."/>
            <person name="Sasaki A."/>
            <person name="Sasakura Y."/>
            <person name="Shoguchi E."/>
            <person name="Shin-i T."/>
            <person name="Spagnuolo A."/>
            <person name="Stainier D."/>
            <person name="Suzuki M.M."/>
            <person name="Tassy O."/>
            <person name="Takatori N."/>
            <person name="Tokuoka M."/>
            <person name="Yagi K."/>
            <person name="Yoshizaki F."/>
            <person name="Wada S."/>
            <person name="Zhang C."/>
            <person name="Hyatt P.D."/>
            <person name="Larimer F."/>
            <person name="Detter C."/>
            <person name="Doggett N."/>
            <person name="Glavina T."/>
            <person name="Hawkins T."/>
            <person name="Richardson P."/>
            <person name="Lucas S."/>
            <person name="Kohara Y."/>
            <person name="Levine M."/>
            <person name="Satoh N."/>
            <person name="Rokhsar D.S."/>
        </authorList>
    </citation>
    <scope>NUCLEOTIDE SEQUENCE [LARGE SCALE GENOMIC DNA]</scope>
</reference>